<reference evidence="1 2" key="1">
    <citation type="journal article" date="2022" name="Nat. Genet.">
        <title>Improved pea reference genome and pan-genome highlight genomic features and evolutionary characteristics.</title>
        <authorList>
            <person name="Yang T."/>
            <person name="Liu R."/>
            <person name="Luo Y."/>
            <person name="Hu S."/>
            <person name="Wang D."/>
            <person name="Wang C."/>
            <person name="Pandey M.K."/>
            <person name="Ge S."/>
            <person name="Xu Q."/>
            <person name="Li N."/>
            <person name="Li G."/>
            <person name="Huang Y."/>
            <person name="Saxena R.K."/>
            <person name="Ji Y."/>
            <person name="Li M."/>
            <person name="Yan X."/>
            <person name="He Y."/>
            <person name="Liu Y."/>
            <person name="Wang X."/>
            <person name="Xiang C."/>
            <person name="Varshney R.K."/>
            <person name="Ding H."/>
            <person name="Gao S."/>
            <person name="Zong X."/>
        </authorList>
    </citation>
    <scope>NUCLEOTIDE SEQUENCE [LARGE SCALE GENOMIC DNA]</scope>
    <source>
        <strain evidence="1 2">cv. Zhongwan 6</strain>
    </source>
</reference>
<dbReference type="PANTHER" id="PTHR11264:SF0">
    <property type="entry name" value="URACIL-DNA GLYCOSYLASE"/>
    <property type="match status" value="1"/>
</dbReference>
<keyword evidence="2" id="KW-1185">Reference proteome</keyword>
<organism evidence="1 2">
    <name type="scientific">Pisum sativum</name>
    <name type="common">Garden pea</name>
    <name type="synonym">Lathyrus oleraceus</name>
    <dbReference type="NCBI Taxonomy" id="3888"/>
    <lineage>
        <taxon>Eukaryota</taxon>
        <taxon>Viridiplantae</taxon>
        <taxon>Streptophyta</taxon>
        <taxon>Embryophyta</taxon>
        <taxon>Tracheophyta</taxon>
        <taxon>Spermatophyta</taxon>
        <taxon>Magnoliopsida</taxon>
        <taxon>eudicotyledons</taxon>
        <taxon>Gunneridae</taxon>
        <taxon>Pentapetalae</taxon>
        <taxon>rosids</taxon>
        <taxon>fabids</taxon>
        <taxon>Fabales</taxon>
        <taxon>Fabaceae</taxon>
        <taxon>Papilionoideae</taxon>
        <taxon>50 kb inversion clade</taxon>
        <taxon>NPAAA clade</taxon>
        <taxon>Hologalegina</taxon>
        <taxon>IRL clade</taxon>
        <taxon>Fabeae</taxon>
        <taxon>Lathyrus</taxon>
    </lineage>
</organism>
<dbReference type="SUPFAM" id="SSF52141">
    <property type="entry name" value="Uracil-DNA glycosylase-like"/>
    <property type="match status" value="1"/>
</dbReference>
<accession>A0A9D5BLY6</accession>
<dbReference type="Gene3D" id="3.40.470.10">
    <property type="entry name" value="Uracil-DNA glycosylase-like domain"/>
    <property type="match status" value="1"/>
</dbReference>
<dbReference type="Proteomes" id="UP001058974">
    <property type="component" value="Chromosome 1"/>
</dbReference>
<dbReference type="GO" id="GO:0004844">
    <property type="term" value="F:uracil DNA N-glycosylase activity"/>
    <property type="evidence" value="ECO:0007669"/>
    <property type="project" value="InterPro"/>
</dbReference>
<dbReference type="PANTHER" id="PTHR11264">
    <property type="entry name" value="URACIL-DNA GLYCOSYLASE"/>
    <property type="match status" value="1"/>
</dbReference>
<sequence>MQVQVNRVSEALIEASTSEAETTIEVAGIPINHYEENCLVYQNNREFSRNRLKCGDLFFLHRMLVEKSWVDILDLFFLHRMLVEKSWVDILDGEFDIEYAVKLCKFVENEVKSDLPAYGLCPPKDQIFHSFNIATFSSVKVVILGQKEPYAVKNRAMELAY</sequence>
<evidence type="ECO:0000313" key="1">
    <source>
        <dbReference type="EMBL" id="KAI5445985.1"/>
    </source>
</evidence>
<name>A0A9D5BLY6_PEA</name>
<comment type="caution">
    <text evidence="1">The sequence shown here is derived from an EMBL/GenBank/DDBJ whole genome shotgun (WGS) entry which is preliminary data.</text>
</comment>
<gene>
    <name evidence="1" type="ORF">KIW84_013995</name>
</gene>
<dbReference type="GO" id="GO:0097510">
    <property type="term" value="P:base-excision repair, AP site formation via deaminated base removal"/>
    <property type="evidence" value="ECO:0007669"/>
    <property type="project" value="TreeGrafter"/>
</dbReference>
<dbReference type="Gramene" id="Psat01G0399500-T1">
    <property type="protein sequence ID" value="KAI5445985.1"/>
    <property type="gene ID" value="KIW84_013995"/>
</dbReference>
<protein>
    <submittedName>
        <fullName evidence="1">Uncharacterized protein</fullName>
    </submittedName>
</protein>
<proteinExistence type="predicted"/>
<evidence type="ECO:0000313" key="2">
    <source>
        <dbReference type="Proteomes" id="UP001058974"/>
    </source>
</evidence>
<dbReference type="EMBL" id="JAMSHJ010000001">
    <property type="protein sequence ID" value="KAI5445985.1"/>
    <property type="molecule type" value="Genomic_DNA"/>
</dbReference>
<dbReference type="InterPro" id="IPR036895">
    <property type="entry name" value="Uracil-DNA_glycosylase-like_sf"/>
</dbReference>
<dbReference type="AlphaFoldDB" id="A0A9D5BLY6"/>
<dbReference type="InterPro" id="IPR002043">
    <property type="entry name" value="UDG_fam1"/>
</dbReference>